<evidence type="ECO:0000256" key="3">
    <source>
        <dbReference type="ARBA" id="ARBA00023002"/>
    </source>
</evidence>
<comment type="caution">
    <text evidence="8">The sequence shown here is derived from an EMBL/GenBank/DDBJ whole genome shotgun (WGS) entry which is preliminary data.</text>
</comment>
<keyword evidence="2" id="KW-0732">Signal</keyword>
<keyword evidence="5" id="KW-0676">Redox-active center</keyword>
<dbReference type="InterPro" id="IPR036249">
    <property type="entry name" value="Thioredoxin-like_sf"/>
</dbReference>
<keyword evidence="6" id="KW-0812">Transmembrane</keyword>
<evidence type="ECO:0000259" key="7">
    <source>
        <dbReference type="PROSITE" id="PS51352"/>
    </source>
</evidence>
<keyword evidence="3" id="KW-0560">Oxidoreductase</keyword>
<evidence type="ECO:0000256" key="5">
    <source>
        <dbReference type="ARBA" id="ARBA00023284"/>
    </source>
</evidence>
<dbReference type="GO" id="GO:0016491">
    <property type="term" value="F:oxidoreductase activity"/>
    <property type="evidence" value="ECO:0007669"/>
    <property type="project" value="UniProtKB-KW"/>
</dbReference>
<protein>
    <recommendedName>
        <fullName evidence="7">Thioredoxin domain-containing protein</fullName>
    </recommendedName>
</protein>
<proteinExistence type="inferred from homology"/>
<dbReference type="PANTHER" id="PTHR13887">
    <property type="entry name" value="GLUTATHIONE S-TRANSFERASE KAPPA"/>
    <property type="match status" value="1"/>
</dbReference>
<dbReference type="PANTHER" id="PTHR13887:SF14">
    <property type="entry name" value="DISULFIDE BOND FORMATION PROTEIN D"/>
    <property type="match status" value="1"/>
</dbReference>
<dbReference type="EMBL" id="MHJN01000035">
    <property type="protein sequence ID" value="OGY68210.1"/>
    <property type="molecule type" value="Genomic_DNA"/>
</dbReference>
<dbReference type="InterPro" id="IPR012336">
    <property type="entry name" value="Thioredoxin-like_fold"/>
</dbReference>
<evidence type="ECO:0000256" key="4">
    <source>
        <dbReference type="ARBA" id="ARBA00023157"/>
    </source>
</evidence>
<dbReference type="Pfam" id="PF13462">
    <property type="entry name" value="Thioredoxin_4"/>
    <property type="match status" value="1"/>
</dbReference>
<sequence length="230" mass="24614">MDDSQKPARDALLPGSIIVAALLIAGALVYNVGYKNQNQQANVANSVVSGDLVDDDVVLGSPSASVTVVEFGDYQCPFCARFFSTTELQLRQDYIKTGRAKMVYRDFAFLGPESTGAALASQCAAEQGKFWAYHDVLFEAESIDGKENNGNLSDDFLKSIASELGLNRAQFSDCLSSEKYANEVKKDYDDGVAAGVNGTPTTFVNGKSVSGAVSYDAIKAMIDEALKTAR</sequence>
<dbReference type="SUPFAM" id="SSF52833">
    <property type="entry name" value="Thioredoxin-like"/>
    <property type="match status" value="1"/>
</dbReference>
<evidence type="ECO:0000256" key="1">
    <source>
        <dbReference type="ARBA" id="ARBA00005791"/>
    </source>
</evidence>
<evidence type="ECO:0000256" key="2">
    <source>
        <dbReference type="ARBA" id="ARBA00022729"/>
    </source>
</evidence>
<reference evidence="8 9" key="1">
    <citation type="journal article" date="2016" name="Nat. Commun.">
        <title>Thousands of microbial genomes shed light on interconnected biogeochemical processes in an aquifer system.</title>
        <authorList>
            <person name="Anantharaman K."/>
            <person name="Brown C.T."/>
            <person name="Hug L.A."/>
            <person name="Sharon I."/>
            <person name="Castelle C.J."/>
            <person name="Probst A.J."/>
            <person name="Thomas B.C."/>
            <person name="Singh A."/>
            <person name="Wilkins M.J."/>
            <person name="Karaoz U."/>
            <person name="Brodie E.L."/>
            <person name="Williams K.H."/>
            <person name="Hubbard S.S."/>
            <person name="Banfield J.F."/>
        </authorList>
    </citation>
    <scope>NUCLEOTIDE SEQUENCE [LARGE SCALE GENOMIC DNA]</scope>
</reference>
<gene>
    <name evidence="8" type="ORF">A2214_01315</name>
</gene>
<comment type="similarity">
    <text evidence="1">Belongs to the thioredoxin family. DsbA subfamily.</text>
</comment>
<dbReference type="AlphaFoldDB" id="A0A1G1ZWQ3"/>
<keyword evidence="4" id="KW-1015">Disulfide bond</keyword>
<dbReference type="InterPro" id="IPR013766">
    <property type="entry name" value="Thioredoxin_domain"/>
</dbReference>
<feature type="domain" description="Thioredoxin" evidence="7">
    <location>
        <begin position="30"/>
        <end position="227"/>
    </location>
</feature>
<dbReference type="PROSITE" id="PS51352">
    <property type="entry name" value="THIOREDOXIN_2"/>
    <property type="match status" value="1"/>
</dbReference>
<evidence type="ECO:0000313" key="8">
    <source>
        <dbReference type="EMBL" id="OGY68210.1"/>
    </source>
</evidence>
<accession>A0A1G1ZWQ3</accession>
<feature type="transmembrane region" description="Helical" evidence="6">
    <location>
        <begin position="12"/>
        <end position="33"/>
    </location>
</feature>
<name>A0A1G1ZWQ3_9BACT</name>
<keyword evidence="6" id="KW-1133">Transmembrane helix</keyword>
<evidence type="ECO:0000313" key="9">
    <source>
        <dbReference type="Proteomes" id="UP000176626"/>
    </source>
</evidence>
<evidence type="ECO:0000256" key="6">
    <source>
        <dbReference type="SAM" id="Phobius"/>
    </source>
</evidence>
<dbReference type="Gene3D" id="3.40.30.10">
    <property type="entry name" value="Glutaredoxin"/>
    <property type="match status" value="1"/>
</dbReference>
<dbReference type="Proteomes" id="UP000176626">
    <property type="component" value="Unassembled WGS sequence"/>
</dbReference>
<organism evidence="8 9">
    <name type="scientific">Candidatus Harrisonbacteria bacterium RIFOXYA1_FULL_48_8</name>
    <dbReference type="NCBI Taxonomy" id="1798411"/>
    <lineage>
        <taxon>Bacteria</taxon>
        <taxon>Candidatus Harrisoniibacteriota</taxon>
    </lineage>
</organism>
<keyword evidence="6" id="KW-0472">Membrane</keyword>